<dbReference type="GO" id="GO:0016787">
    <property type="term" value="F:hydrolase activity"/>
    <property type="evidence" value="ECO:0007669"/>
    <property type="project" value="UniProtKB-KW"/>
</dbReference>
<evidence type="ECO:0000313" key="2">
    <source>
        <dbReference type="EMBL" id="EED36367.1"/>
    </source>
</evidence>
<protein>
    <submittedName>
        <fullName evidence="2">Dienelactone hydrolase family protein</fullName>
    </submittedName>
</protein>
<evidence type="ECO:0000313" key="3">
    <source>
        <dbReference type="Proteomes" id="UP000004699"/>
    </source>
</evidence>
<dbReference type="Pfam" id="PF01738">
    <property type="entry name" value="DLH"/>
    <property type="match status" value="1"/>
</dbReference>
<dbReference type="Gene3D" id="3.40.50.1820">
    <property type="entry name" value="alpha/beta hydrolase"/>
    <property type="match status" value="1"/>
</dbReference>
<keyword evidence="3" id="KW-1185">Reference proteome</keyword>
<organism evidence="2 3">
    <name type="scientific">Luminiphilus syltensis NOR5-1B</name>
    <dbReference type="NCBI Taxonomy" id="565045"/>
    <lineage>
        <taxon>Bacteria</taxon>
        <taxon>Pseudomonadati</taxon>
        <taxon>Pseudomonadota</taxon>
        <taxon>Gammaproteobacteria</taxon>
        <taxon>Cellvibrionales</taxon>
        <taxon>Halieaceae</taxon>
        <taxon>Luminiphilus</taxon>
    </lineage>
</organism>
<dbReference type="OrthoDB" id="9787933at2"/>
<dbReference type="InterPro" id="IPR002925">
    <property type="entry name" value="Dienelactn_hydro"/>
</dbReference>
<feature type="domain" description="Dienelactone hydrolase" evidence="1">
    <location>
        <begin position="26"/>
        <end position="236"/>
    </location>
</feature>
<dbReference type="AlphaFoldDB" id="B8KYC4"/>
<dbReference type="InterPro" id="IPR029058">
    <property type="entry name" value="AB_hydrolase_fold"/>
</dbReference>
<dbReference type="Proteomes" id="UP000004699">
    <property type="component" value="Unassembled WGS sequence"/>
</dbReference>
<dbReference type="InterPro" id="IPR050261">
    <property type="entry name" value="FrsA_esterase"/>
</dbReference>
<dbReference type="HOGENOM" id="CLU_054590_3_0_6"/>
<name>B8KYC4_9GAMM</name>
<evidence type="ECO:0000259" key="1">
    <source>
        <dbReference type="Pfam" id="PF01738"/>
    </source>
</evidence>
<dbReference type="PANTHER" id="PTHR22946">
    <property type="entry name" value="DIENELACTONE HYDROLASE DOMAIN-CONTAINING PROTEIN-RELATED"/>
    <property type="match status" value="1"/>
</dbReference>
<proteinExistence type="predicted"/>
<dbReference type="EMBL" id="DS999411">
    <property type="protein sequence ID" value="EED36367.1"/>
    <property type="molecule type" value="Genomic_DNA"/>
</dbReference>
<dbReference type="RefSeq" id="WP_009021111.1">
    <property type="nucleotide sequence ID" value="NZ_DS999411.1"/>
</dbReference>
<gene>
    <name evidence="2" type="ORF">NOR51B_2318</name>
</gene>
<dbReference type="PANTHER" id="PTHR22946:SF0">
    <property type="entry name" value="DIENELACTONE HYDROLASE DOMAIN-CONTAINING PROTEIN"/>
    <property type="match status" value="1"/>
</dbReference>
<dbReference type="SUPFAM" id="SSF53474">
    <property type="entry name" value="alpha/beta-Hydrolases"/>
    <property type="match status" value="1"/>
</dbReference>
<keyword evidence="2" id="KW-0378">Hydrolase</keyword>
<sequence length="239" mass="24741">MTIQTRLIDYSHDGVALQGELAWDDAGGPKPVVLVVSTWAGRTEFEGSKAKMLAELGYVGFAVDMFGKGVVGDSVEACSAMIEPLLGDRALLQARMAAGLEAASGQPEVAAGPSAAIGFCFGGLSVLDLARTGAHVAGVVSFHGLLGPADNIPEPSISAKVLVLHGYDDPMATPDAVLAFADEMGRAGADWQVHAYGGTYHAFTNPEANNPEMGTIYNATAEARSFASMRAFLAEVLPG</sequence>
<accession>B8KYC4</accession>
<dbReference type="eggNOG" id="COG0412">
    <property type="taxonomic scope" value="Bacteria"/>
</dbReference>
<reference evidence="3" key="1">
    <citation type="journal article" date="2013" name="BMC Microbiol.">
        <title>Taxonomy and evolution of bacteriochlorophyll a-containing members of the OM60/NOR5 clade of marine gammaproteobacteria: description of Luminiphilus syltensis gen. nov., sp. nov., reclassification of Haliea rubra as Pseudohaliea rubra gen. nov., comb. nov., and emendation of Chromatocurvus halotolerans.</title>
        <authorList>
            <person name="Spring S."/>
            <person name="Riedel T."/>
            <person name="Sproer C."/>
            <person name="Yan S."/>
            <person name="Harder J."/>
            <person name="Fuchs B.M."/>
        </authorList>
    </citation>
    <scope>NUCLEOTIDE SEQUENCE [LARGE SCALE GENOMIC DNA]</scope>
    <source>
        <strain evidence="3">NOR51-B</strain>
    </source>
</reference>
<dbReference type="STRING" id="565045.NOR51B_2318"/>